<dbReference type="PROSITE" id="PS50088">
    <property type="entry name" value="ANK_REPEAT"/>
    <property type="match status" value="2"/>
</dbReference>
<dbReference type="PROSITE" id="PS50297">
    <property type="entry name" value="ANK_REP_REGION"/>
    <property type="match status" value="1"/>
</dbReference>
<dbReference type="Pfam" id="PF12796">
    <property type="entry name" value="Ank_2"/>
    <property type="match status" value="1"/>
</dbReference>
<keyword evidence="1" id="KW-0040">ANK repeat</keyword>
<organism evidence="2 3">
    <name type="scientific">Acipenser oxyrinchus oxyrinchus</name>
    <dbReference type="NCBI Taxonomy" id="40147"/>
    <lineage>
        <taxon>Eukaryota</taxon>
        <taxon>Metazoa</taxon>
        <taxon>Chordata</taxon>
        <taxon>Craniata</taxon>
        <taxon>Vertebrata</taxon>
        <taxon>Euteleostomi</taxon>
        <taxon>Actinopterygii</taxon>
        <taxon>Chondrostei</taxon>
        <taxon>Acipenseriformes</taxon>
        <taxon>Acipenseridae</taxon>
        <taxon>Acipenser</taxon>
    </lineage>
</organism>
<dbReference type="Proteomes" id="UP001230051">
    <property type="component" value="Unassembled WGS sequence"/>
</dbReference>
<dbReference type="InterPro" id="IPR002110">
    <property type="entry name" value="Ankyrin_rpt"/>
</dbReference>
<dbReference type="Gene3D" id="1.25.40.20">
    <property type="entry name" value="Ankyrin repeat-containing domain"/>
    <property type="match status" value="1"/>
</dbReference>
<dbReference type="InterPro" id="IPR036770">
    <property type="entry name" value="Ankyrin_rpt-contain_sf"/>
</dbReference>
<feature type="repeat" description="ANK" evidence="1">
    <location>
        <begin position="8"/>
        <end position="40"/>
    </location>
</feature>
<dbReference type="InterPro" id="IPR039323">
    <property type="entry name" value="ANKRD_45/46/60"/>
</dbReference>
<dbReference type="PANTHER" id="PTHR22677">
    <property type="entry name" value="ANKYRIN REPEAT DOMAIN-CONTAINING PROTEIN 60"/>
    <property type="match status" value="1"/>
</dbReference>
<dbReference type="AlphaFoldDB" id="A0AAD8DAP4"/>
<dbReference type="SMART" id="SM00248">
    <property type="entry name" value="ANK"/>
    <property type="match status" value="2"/>
</dbReference>
<dbReference type="EMBL" id="JAGXEW010000012">
    <property type="protein sequence ID" value="KAK1165262.1"/>
    <property type="molecule type" value="Genomic_DNA"/>
</dbReference>
<sequence>MLQETDAVGRRVLFTACMLGRSDVVRELVKYGSDVNETTLRGYSPLHCAAIWGQLECLKTLVELGYNIQALNFLGERAREVACRYSKTDCVEFLDLAEAKQSLQMLISHIRDTIADPEKVQGKLNKEDKHTCLNTCLMKSDWIQDAKDPTIGEFVEQKKQLQDILNPILSKLTVPAPEPQLKGTKS</sequence>
<keyword evidence="3" id="KW-1185">Reference proteome</keyword>
<reference evidence="2" key="1">
    <citation type="submission" date="2022-02" db="EMBL/GenBank/DDBJ databases">
        <title>Atlantic sturgeon de novo genome assembly.</title>
        <authorList>
            <person name="Stock M."/>
            <person name="Klopp C."/>
            <person name="Guiguen Y."/>
            <person name="Cabau C."/>
            <person name="Parinello H."/>
            <person name="Santidrian Yebra-Pimentel E."/>
            <person name="Kuhl H."/>
            <person name="Dirks R.P."/>
            <person name="Guessner J."/>
            <person name="Wuertz S."/>
            <person name="Du K."/>
            <person name="Schartl M."/>
        </authorList>
    </citation>
    <scope>NUCLEOTIDE SEQUENCE</scope>
    <source>
        <strain evidence="2">STURGEONOMICS-FGT-2020</strain>
        <tissue evidence="2">Whole blood</tissue>
    </source>
</reference>
<dbReference type="InterPro" id="IPR029048">
    <property type="entry name" value="HSP70_C_sf"/>
</dbReference>
<name>A0AAD8DAP4_ACIOX</name>
<proteinExistence type="predicted"/>
<evidence type="ECO:0000313" key="2">
    <source>
        <dbReference type="EMBL" id="KAK1165262.1"/>
    </source>
</evidence>
<comment type="caution">
    <text evidence="2">The sequence shown here is derived from an EMBL/GenBank/DDBJ whole genome shotgun (WGS) entry which is preliminary data.</text>
</comment>
<feature type="repeat" description="ANK" evidence="1">
    <location>
        <begin position="41"/>
        <end position="73"/>
    </location>
</feature>
<dbReference type="PANTHER" id="PTHR22677:SF4">
    <property type="entry name" value="USHER SYNDROME TYPE-1G PROTEIN-LIKE PROTEIN"/>
    <property type="match status" value="1"/>
</dbReference>
<evidence type="ECO:0000313" key="3">
    <source>
        <dbReference type="Proteomes" id="UP001230051"/>
    </source>
</evidence>
<dbReference type="SUPFAM" id="SSF100934">
    <property type="entry name" value="Heat shock protein 70kD (HSP70), C-terminal subdomain"/>
    <property type="match status" value="1"/>
</dbReference>
<dbReference type="Gene3D" id="1.20.1270.10">
    <property type="match status" value="1"/>
</dbReference>
<evidence type="ECO:0000256" key="1">
    <source>
        <dbReference type="PROSITE-ProRule" id="PRU00023"/>
    </source>
</evidence>
<protein>
    <submittedName>
        <fullName evidence="2">Ankyrin repeat domain-containing protein 45</fullName>
    </submittedName>
</protein>
<gene>
    <name evidence="2" type="primary">ANKRD45</name>
    <name evidence="2" type="ORF">AOXY_G13751</name>
</gene>
<accession>A0AAD8DAP4</accession>
<dbReference type="SUPFAM" id="SSF48403">
    <property type="entry name" value="Ankyrin repeat"/>
    <property type="match status" value="1"/>
</dbReference>